<evidence type="ECO:0000256" key="4">
    <source>
        <dbReference type="ARBA" id="ARBA00023136"/>
    </source>
</evidence>
<evidence type="ECO:0000256" key="1">
    <source>
        <dbReference type="ARBA" id="ARBA00004370"/>
    </source>
</evidence>
<gene>
    <name evidence="6" type="ORF">M407DRAFT_21861</name>
</gene>
<organism evidence="6 7">
    <name type="scientific">Tulasnella calospora MUT 4182</name>
    <dbReference type="NCBI Taxonomy" id="1051891"/>
    <lineage>
        <taxon>Eukaryota</taxon>
        <taxon>Fungi</taxon>
        <taxon>Dikarya</taxon>
        <taxon>Basidiomycota</taxon>
        <taxon>Agaricomycotina</taxon>
        <taxon>Agaricomycetes</taxon>
        <taxon>Cantharellales</taxon>
        <taxon>Tulasnellaceae</taxon>
        <taxon>Tulasnella</taxon>
    </lineage>
</organism>
<dbReference type="AlphaFoldDB" id="A0A0C3QDD5"/>
<keyword evidence="7" id="KW-1185">Reference proteome</keyword>
<evidence type="ECO:0000256" key="3">
    <source>
        <dbReference type="ARBA" id="ARBA00022989"/>
    </source>
</evidence>
<sequence length="212" mass="22652">MLSPDETQPLLQSPKRGISLNEKTAISTIIAITLGFSLSGIIAWWITSPNSLVGKALGTFFTLFGLISDERVLESCSLLYAFFAYAFTPGISVAGVGLGTAGYTHGDPRHAKLFLTGLPARMTASHQNLLETFPIYALVAALTALLGSRSLSAPAVALYDHAANLLALHVFCKTIIYIPAYLQDLGELRSVSHFLGIGALLAVLYQLTFGSY</sequence>
<accession>A0A0C3QDD5</accession>
<feature type="transmembrane region" description="Helical" evidence="5">
    <location>
        <begin position="52"/>
        <end position="68"/>
    </location>
</feature>
<dbReference type="InterPro" id="IPR023352">
    <property type="entry name" value="MAPEG-like_dom_sf"/>
</dbReference>
<dbReference type="PANTHER" id="PTHR35371">
    <property type="entry name" value="INNER MEMBRANE PROTEIN"/>
    <property type="match status" value="1"/>
</dbReference>
<keyword evidence="2 5" id="KW-0812">Transmembrane</keyword>
<protein>
    <submittedName>
        <fullName evidence="6">Uncharacterized protein</fullName>
    </submittedName>
</protein>
<evidence type="ECO:0000313" key="6">
    <source>
        <dbReference type="EMBL" id="KIO28955.1"/>
    </source>
</evidence>
<feature type="transmembrane region" description="Helical" evidence="5">
    <location>
        <begin position="80"/>
        <end position="103"/>
    </location>
</feature>
<dbReference type="GO" id="GO:0016020">
    <property type="term" value="C:membrane"/>
    <property type="evidence" value="ECO:0007669"/>
    <property type="project" value="UniProtKB-SubCell"/>
</dbReference>
<dbReference type="Pfam" id="PF01124">
    <property type="entry name" value="MAPEG"/>
    <property type="match status" value="1"/>
</dbReference>
<feature type="transmembrane region" description="Helical" evidence="5">
    <location>
        <begin position="163"/>
        <end position="182"/>
    </location>
</feature>
<proteinExistence type="predicted"/>
<name>A0A0C3QDD5_9AGAM</name>
<keyword evidence="4 5" id="KW-0472">Membrane</keyword>
<comment type="subcellular location">
    <subcellularLocation>
        <location evidence="1">Membrane</location>
    </subcellularLocation>
</comment>
<feature type="transmembrane region" description="Helical" evidence="5">
    <location>
        <begin position="133"/>
        <end position="151"/>
    </location>
</feature>
<dbReference type="Gene3D" id="1.20.120.550">
    <property type="entry name" value="Membrane associated eicosanoid/glutathione metabolism-like domain"/>
    <property type="match status" value="1"/>
</dbReference>
<feature type="transmembrane region" description="Helical" evidence="5">
    <location>
        <begin position="188"/>
        <end position="207"/>
    </location>
</feature>
<evidence type="ECO:0000313" key="7">
    <source>
        <dbReference type="Proteomes" id="UP000054248"/>
    </source>
</evidence>
<dbReference type="SUPFAM" id="SSF161084">
    <property type="entry name" value="MAPEG domain-like"/>
    <property type="match status" value="1"/>
</dbReference>
<dbReference type="PANTHER" id="PTHR35371:SF1">
    <property type="entry name" value="BLR7753 PROTEIN"/>
    <property type="match status" value="1"/>
</dbReference>
<evidence type="ECO:0000256" key="5">
    <source>
        <dbReference type="SAM" id="Phobius"/>
    </source>
</evidence>
<evidence type="ECO:0000256" key="2">
    <source>
        <dbReference type="ARBA" id="ARBA00022692"/>
    </source>
</evidence>
<reference evidence="7" key="2">
    <citation type="submission" date="2015-01" db="EMBL/GenBank/DDBJ databases">
        <title>Evolutionary Origins and Diversification of the Mycorrhizal Mutualists.</title>
        <authorList>
            <consortium name="DOE Joint Genome Institute"/>
            <consortium name="Mycorrhizal Genomics Consortium"/>
            <person name="Kohler A."/>
            <person name="Kuo A."/>
            <person name="Nagy L.G."/>
            <person name="Floudas D."/>
            <person name="Copeland A."/>
            <person name="Barry K.W."/>
            <person name="Cichocki N."/>
            <person name="Veneault-Fourrey C."/>
            <person name="LaButti K."/>
            <person name="Lindquist E.A."/>
            <person name="Lipzen A."/>
            <person name="Lundell T."/>
            <person name="Morin E."/>
            <person name="Murat C."/>
            <person name="Riley R."/>
            <person name="Ohm R."/>
            <person name="Sun H."/>
            <person name="Tunlid A."/>
            <person name="Henrissat B."/>
            <person name="Grigoriev I.V."/>
            <person name="Hibbett D.S."/>
            <person name="Martin F."/>
        </authorList>
    </citation>
    <scope>NUCLEOTIDE SEQUENCE [LARGE SCALE GENOMIC DNA]</scope>
    <source>
        <strain evidence="7">MUT 4182</strain>
    </source>
</reference>
<feature type="transmembrane region" description="Helical" evidence="5">
    <location>
        <begin position="25"/>
        <end position="46"/>
    </location>
</feature>
<keyword evidence="3 5" id="KW-1133">Transmembrane helix</keyword>
<dbReference type="Proteomes" id="UP000054248">
    <property type="component" value="Unassembled WGS sequence"/>
</dbReference>
<dbReference type="HOGENOM" id="CLU_1327250_0_0_1"/>
<dbReference type="InterPro" id="IPR001129">
    <property type="entry name" value="Membr-assoc_MAPEG"/>
</dbReference>
<dbReference type="OrthoDB" id="2421200at2759"/>
<dbReference type="EMBL" id="KN822988">
    <property type="protein sequence ID" value="KIO28955.1"/>
    <property type="molecule type" value="Genomic_DNA"/>
</dbReference>
<reference evidence="6 7" key="1">
    <citation type="submission" date="2014-04" db="EMBL/GenBank/DDBJ databases">
        <authorList>
            <consortium name="DOE Joint Genome Institute"/>
            <person name="Kuo A."/>
            <person name="Girlanda M."/>
            <person name="Perotto S."/>
            <person name="Kohler A."/>
            <person name="Nagy L.G."/>
            <person name="Floudas D."/>
            <person name="Copeland A."/>
            <person name="Barry K.W."/>
            <person name="Cichocki N."/>
            <person name="Veneault-Fourrey C."/>
            <person name="LaButti K."/>
            <person name="Lindquist E.A."/>
            <person name="Lipzen A."/>
            <person name="Lundell T."/>
            <person name="Morin E."/>
            <person name="Murat C."/>
            <person name="Sun H."/>
            <person name="Tunlid A."/>
            <person name="Henrissat B."/>
            <person name="Grigoriev I.V."/>
            <person name="Hibbett D.S."/>
            <person name="Martin F."/>
            <person name="Nordberg H.P."/>
            <person name="Cantor M.N."/>
            <person name="Hua S.X."/>
        </authorList>
    </citation>
    <scope>NUCLEOTIDE SEQUENCE [LARGE SCALE GENOMIC DNA]</scope>
    <source>
        <strain evidence="6 7">MUT 4182</strain>
    </source>
</reference>